<keyword evidence="3" id="KW-1185">Reference proteome</keyword>
<feature type="region of interest" description="Disordered" evidence="1">
    <location>
        <begin position="35"/>
        <end position="84"/>
    </location>
</feature>
<proteinExistence type="predicted"/>
<comment type="caution">
    <text evidence="2">The sequence shown here is derived from an EMBL/GenBank/DDBJ whole genome shotgun (WGS) entry which is preliminary data.</text>
</comment>
<feature type="compositionally biased region" description="Low complexity" evidence="1">
    <location>
        <begin position="45"/>
        <end position="61"/>
    </location>
</feature>
<gene>
    <name evidence="2" type="ORF">KSP39_PZI012177</name>
</gene>
<feature type="region of interest" description="Disordered" evidence="1">
    <location>
        <begin position="99"/>
        <end position="120"/>
    </location>
</feature>
<reference evidence="2 3" key="1">
    <citation type="journal article" date="2022" name="Nat. Plants">
        <title>Genomes of leafy and leafless Platanthera orchids illuminate the evolution of mycoheterotrophy.</title>
        <authorList>
            <person name="Li M.H."/>
            <person name="Liu K.W."/>
            <person name="Li Z."/>
            <person name="Lu H.C."/>
            <person name="Ye Q.L."/>
            <person name="Zhang D."/>
            <person name="Wang J.Y."/>
            <person name="Li Y.F."/>
            <person name="Zhong Z.M."/>
            <person name="Liu X."/>
            <person name="Yu X."/>
            <person name="Liu D.K."/>
            <person name="Tu X.D."/>
            <person name="Liu B."/>
            <person name="Hao Y."/>
            <person name="Liao X.Y."/>
            <person name="Jiang Y.T."/>
            <person name="Sun W.H."/>
            <person name="Chen J."/>
            <person name="Chen Y.Q."/>
            <person name="Ai Y."/>
            <person name="Zhai J.W."/>
            <person name="Wu S.S."/>
            <person name="Zhou Z."/>
            <person name="Hsiao Y.Y."/>
            <person name="Wu W.L."/>
            <person name="Chen Y.Y."/>
            <person name="Lin Y.F."/>
            <person name="Hsu J.L."/>
            <person name="Li C.Y."/>
            <person name="Wang Z.W."/>
            <person name="Zhao X."/>
            <person name="Zhong W.Y."/>
            <person name="Ma X.K."/>
            <person name="Ma L."/>
            <person name="Huang J."/>
            <person name="Chen G.Z."/>
            <person name="Huang M.Z."/>
            <person name="Huang L."/>
            <person name="Peng D.H."/>
            <person name="Luo Y.B."/>
            <person name="Zou S.Q."/>
            <person name="Chen S.P."/>
            <person name="Lan S."/>
            <person name="Tsai W.C."/>
            <person name="Van de Peer Y."/>
            <person name="Liu Z.J."/>
        </authorList>
    </citation>
    <scope>NUCLEOTIDE SEQUENCE [LARGE SCALE GENOMIC DNA]</scope>
    <source>
        <strain evidence="2">Lor287</strain>
    </source>
</reference>
<dbReference type="Proteomes" id="UP001418222">
    <property type="component" value="Unassembled WGS sequence"/>
</dbReference>
<feature type="compositionally biased region" description="Polar residues" evidence="1">
    <location>
        <begin position="99"/>
        <end position="108"/>
    </location>
</feature>
<dbReference type="EMBL" id="JBBWWQ010000010">
    <property type="protein sequence ID" value="KAK8937028.1"/>
    <property type="molecule type" value="Genomic_DNA"/>
</dbReference>
<protein>
    <submittedName>
        <fullName evidence="2">Uncharacterized protein</fullName>
    </submittedName>
</protein>
<dbReference type="AlphaFoldDB" id="A0AAP0BF42"/>
<name>A0AAP0BF42_9ASPA</name>
<sequence length="120" mass="13799">MGGFHTYRRGCYNQDKLTSSMQAFGEELREIIQRENLEREKNRRGASSQAAATAAQRQRISPPQTAATEGSQRRQHQAPIQRDQELFVLSSTTVVFHRSNTGWASSRRPTIEAVQQRRRR</sequence>
<evidence type="ECO:0000313" key="3">
    <source>
        <dbReference type="Proteomes" id="UP001418222"/>
    </source>
</evidence>
<evidence type="ECO:0000313" key="2">
    <source>
        <dbReference type="EMBL" id="KAK8937028.1"/>
    </source>
</evidence>
<evidence type="ECO:0000256" key="1">
    <source>
        <dbReference type="SAM" id="MobiDB-lite"/>
    </source>
</evidence>
<organism evidence="2 3">
    <name type="scientific">Platanthera zijinensis</name>
    <dbReference type="NCBI Taxonomy" id="2320716"/>
    <lineage>
        <taxon>Eukaryota</taxon>
        <taxon>Viridiplantae</taxon>
        <taxon>Streptophyta</taxon>
        <taxon>Embryophyta</taxon>
        <taxon>Tracheophyta</taxon>
        <taxon>Spermatophyta</taxon>
        <taxon>Magnoliopsida</taxon>
        <taxon>Liliopsida</taxon>
        <taxon>Asparagales</taxon>
        <taxon>Orchidaceae</taxon>
        <taxon>Orchidoideae</taxon>
        <taxon>Orchideae</taxon>
        <taxon>Orchidinae</taxon>
        <taxon>Platanthera</taxon>
    </lineage>
</organism>
<accession>A0AAP0BF42</accession>